<dbReference type="Pfam" id="PF01170">
    <property type="entry name" value="UPF0020"/>
    <property type="match status" value="1"/>
</dbReference>
<dbReference type="Gene3D" id="3.40.50.150">
    <property type="entry name" value="Vaccinia Virus protein VP39"/>
    <property type="match status" value="1"/>
</dbReference>
<dbReference type="PROSITE" id="PS01261">
    <property type="entry name" value="UPF0020"/>
    <property type="match status" value="1"/>
</dbReference>
<dbReference type="InterPro" id="IPR000241">
    <property type="entry name" value="RlmKL-like_Mtase"/>
</dbReference>
<keyword evidence="2" id="KW-0808">Transferase</keyword>
<dbReference type="Gene3D" id="3.30.2130.30">
    <property type="match status" value="1"/>
</dbReference>
<dbReference type="CDD" id="cd11715">
    <property type="entry name" value="THUMP_AdoMetMT"/>
    <property type="match status" value="1"/>
</dbReference>
<dbReference type="GO" id="GO:0032259">
    <property type="term" value="P:methylation"/>
    <property type="evidence" value="ECO:0007669"/>
    <property type="project" value="UniProtKB-KW"/>
</dbReference>
<dbReference type="Proteomes" id="UP001054857">
    <property type="component" value="Unassembled WGS sequence"/>
</dbReference>
<evidence type="ECO:0000313" key="5">
    <source>
        <dbReference type="EMBL" id="GFR42582.1"/>
    </source>
</evidence>
<dbReference type="EMBL" id="BMAR01000003">
    <property type="protein sequence ID" value="GFR42582.1"/>
    <property type="molecule type" value="Genomic_DNA"/>
</dbReference>
<evidence type="ECO:0000313" key="6">
    <source>
        <dbReference type="Proteomes" id="UP001054857"/>
    </source>
</evidence>
<gene>
    <name evidence="5" type="ORF">Agub_g3509</name>
</gene>
<dbReference type="SUPFAM" id="SSF53335">
    <property type="entry name" value="S-adenosyl-L-methionine-dependent methyltransferases"/>
    <property type="match status" value="1"/>
</dbReference>
<name>A0AAD3DLD6_9CHLO</name>
<reference evidence="5 6" key="1">
    <citation type="journal article" date="2021" name="Sci. Rep.">
        <title>Genome sequencing of the multicellular alga Astrephomene provides insights into convergent evolution of germ-soma differentiation.</title>
        <authorList>
            <person name="Yamashita S."/>
            <person name="Yamamoto K."/>
            <person name="Matsuzaki R."/>
            <person name="Suzuki S."/>
            <person name="Yamaguchi H."/>
            <person name="Hirooka S."/>
            <person name="Minakuchi Y."/>
            <person name="Miyagishima S."/>
            <person name="Kawachi M."/>
            <person name="Toyoda A."/>
            <person name="Nozaki H."/>
        </authorList>
    </citation>
    <scope>NUCLEOTIDE SEQUENCE [LARGE SCALE GENOMIC DNA]</scope>
    <source>
        <strain evidence="5 6">NIES-4017</strain>
    </source>
</reference>
<dbReference type="GO" id="GO:0008168">
    <property type="term" value="F:methyltransferase activity"/>
    <property type="evidence" value="ECO:0007669"/>
    <property type="project" value="UniProtKB-KW"/>
</dbReference>
<keyword evidence="6" id="KW-1185">Reference proteome</keyword>
<evidence type="ECO:0000256" key="3">
    <source>
        <dbReference type="SAM" id="MobiDB-lite"/>
    </source>
</evidence>
<protein>
    <recommendedName>
        <fullName evidence="4">Ribosomal RNA large subunit methyltransferase K/L-like methyltransferase domain-containing protein</fullName>
    </recommendedName>
</protein>
<dbReference type="InterPro" id="IPR053943">
    <property type="entry name" value="RlmKL-like_Mtase_CS"/>
</dbReference>
<sequence length="213" mass="22713">RGDPEHTRRGGQALYDLVYDAAPWHELLPRGHTFSVEPRLWSCTDLTSSHLVWARTKDAICDSIRQYRSDKPAPPPRGQVADVPLFVSCYRDHVRIFRDMSGESLHRRGYRDVMHRAALNEAAAAGLLTLAGWGEALAAAGGDGEGLVLADPMCGSGTLLIEAALMARDIAPGLARSLLLPDDTSASSSRRESSSSSRSGGGGRGRGSGSSSS</sequence>
<organism evidence="5 6">
    <name type="scientific">Astrephomene gubernaculifera</name>
    <dbReference type="NCBI Taxonomy" id="47775"/>
    <lineage>
        <taxon>Eukaryota</taxon>
        <taxon>Viridiplantae</taxon>
        <taxon>Chlorophyta</taxon>
        <taxon>core chlorophytes</taxon>
        <taxon>Chlorophyceae</taxon>
        <taxon>CS clade</taxon>
        <taxon>Chlamydomonadales</taxon>
        <taxon>Astrephomenaceae</taxon>
        <taxon>Astrephomene</taxon>
    </lineage>
</organism>
<dbReference type="PANTHER" id="PTHR47313:SF1">
    <property type="entry name" value="RIBOSOMAL RNA LARGE SUBUNIT METHYLTRANSFERASE K_L"/>
    <property type="match status" value="1"/>
</dbReference>
<accession>A0AAD3DLD6</accession>
<evidence type="ECO:0000256" key="2">
    <source>
        <dbReference type="ARBA" id="ARBA00022679"/>
    </source>
</evidence>
<feature type="non-terminal residue" evidence="5">
    <location>
        <position position="213"/>
    </location>
</feature>
<feature type="domain" description="Ribosomal RNA large subunit methyltransferase K/L-like methyltransferase" evidence="4">
    <location>
        <begin position="108"/>
        <end position="178"/>
    </location>
</feature>
<feature type="non-terminal residue" evidence="5">
    <location>
        <position position="1"/>
    </location>
</feature>
<evidence type="ECO:0000256" key="1">
    <source>
        <dbReference type="ARBA" id="ARBA00022603"/>
    </source>
</evidence>
<comment type="caution">
    <text evidence="5">The sequence shown here is derived from an EMBL/GenBank/DDBJ whole genome shotgun (WGS) entry which is preliminary data.</text>
</comment>
<dbReference type="InterPro" id="IPR029063">
    <property type="entry name" value="SAM-dependent_MTases_sf"/>
</dbReference>
<feature type="compositionally biased region" description="Gly residues" evidence="3">
    <location>
        <begin position="199"/>
        <end position="213"/>
    </location>
</feature>
<proteinExistence type="predicted"/>
<dbReference type="GO" id="GO:0043527">
    <property type="term" value="C:tRNA methyltransferase complex"/>
    <property type="evidence" value="ECO:0007669"/>
    <property type="project" value="UniProtKB-ARBA"/>
</dbReference>
<keyword evidence="1" id="KW-0489">Methyltransferase</keyword>
<dbReference type="AlphaFoldDB" id="A0AAD3DLD6"/>
<evidence type="ECO:0000259" key="4">
    <source>
        <dbReference type="Pfam" id="PF01170"/>
    </source>
</evidence>
<dbReference type="PANTHER" id="PTHR47313">
    <property type="entry name" value="RIBOSOMAL RNA LARGE SUBUNIT METHYLTRANSFERASE K/L"/>
    <property type="match status" value="1"/>
</dbReference>
<feature type="region of interest" description="Disordered" evidence="3">
    <location>
        <begin position="181"/>
        <end position="213"/>
    </location>
</feature>